<organism evidence="5 6">
    <name type="scientific">Erythrobacter ramosus</name>
    <dbReference type="NCBI Taxonomy" id="35811"/>
    <lineage>
        <taxon>Bacteria</taxon>
        <taxon>Pseudomonadati</taxon>
        <taxon>Pseudomonadota</taxon>
        <taxon>Alphaproteobacteria</taxon>
        <taxon>Sphingomonadales</taxon>
        <taxon>Erythrobacteraceae</taxon>
        <taxon>Erythrobacter/Porphyrobacter group</taxon>
        <taxon>Erythrobacter</taxon>
    </lineage>
</organism>
<dbReference type="PROSITE" id="PS50887">
    <property type="entry name" value="GGDEF"/>
    <property type="match status" value="1"/>
</dbReference>
<evidence type="ECO:0000313" key="6">
    <source>
        <dbReference type="Proteomes" id="UP000430021"/>
    </source>
</evidence>
<dbReference type="Gene3D" id="3.20.20.450">
    <property type="entry name" value="EAL domain"/>
    <property type="match status" value="1"/>
</dbReference>
<feature type="domain" description="EAL" evidence="2">
    <location>
        <begin position="466"/>
        <end position="720"/>
    </location>
</feature>
<evidence type="ECO:0000259" key="1">
    <source>
        <dbReference type="PROSITE" id="PS50112"/>
    </source>
</evidence>
<dbReference type="InterPro" id="IPR035919">
    <property type="entry name" value="EAL_sf"/>
</dbReference>
<dbReference type="SMART" id="SM00267">
    <property type="entry name" value="GGDEF"/>
    <property type="match status" value="1"/>
</dbReference>
<dbReference type="EMBL" id="WTYB01000001">
    <property type="protein sequence ID" value="MXP37977.1"/>
    <property type="molecule type" value="Genomic_DNA"/>
</dbReference>
<dbReference type="InterPro" id="IPR000014">
    <property type="entry name" value="PAS"/>
</dbReference>
<dbReference type="Pfam" id="PF01590">
    <property type="entry name" value="GAF"/>
    <property type="match status" value="1"/>
</dbReference>
<evidence type="ECO:0000259" key="2">
    <source>
        <dbReference type="PROSITE" id="PS50883"/>
    </source>
</evidence>
<dbReference type="InterPro" id="IPR029016">
    <property type="entry name" value="GAF-like_dom_sf"/>
</dbReference>
<dbReference type="SUPFAM" id="SSF55781">
    <property type="entry name" value="GAF domain-like"/>
    <property type="match status" value="1"/>
</dbReference>
<reference evidence="4 7" key="2">
    <citation type="submission" date="2020-08" db="EMBL/GenBank/DDBJ databases">
        <title>Genomic Encyclopedia of Type Strains, Phase IV (KMG-IV): sequencing the most valuable type-strain genomes for metagenomic binning, comparative biology and taxonomic classification.</title>
        <authorList>
            <person name="Goeker M."/>
        </authorList>
    </citation>
    <scope>NUCLEOTIDE SEQUENCE [LARGE SCALE GENOMIC DNA]</scope>
    <source>
        <strain evidence="4 7">DSM 8510</strain>
    </source>
</reference>
<dbReference type="NCBIfam" id="TIGR00254">
    <property type="entry name" value="GGDEF"/>
    <property type="match status" value="1"/>
</dbReference>
<dbReference type="InterPro" id="IPR029787">
    <property type="entry name" value="Nucleotide_cyclase"/>
</dbReference>
<dbReference type="Pfam" id="PF08447">
    <property type="entry name" value="PAS_3"/>
    <property type="match status" value="1"/>
</dbReference>
<dbReference type="SUPFAM" id="SSF55785">
    <property type="entry name" value="PYP-like sensor domain (PAS domain)"/>
    <property type="match status" value="1"/>
</dbReference>
<dbReference type="Pfam" id="PF00990">
    <property type="entry name" value="GGDEF"/>
    <property type="match status" value="1"/>
</dbReference>
<evidence type="ECO:0000259" key="3">
    <source>
        <dbReference type="PROSITE" id="PS50887"/>
    </source>
</evidence>
<dbReference type="Proteomes" id="UP000548685">
    <property type="component" value="Unassembled WGS sequence"/>
</dbReference>
<dbReference type="PANTHER" id="PTHR44757:SF2">
    <property type="entry name" value="BIOFILM ARCHITECTURE MAINTENANCE PROTEIN MBAA"/>
    <property type="match status" value="1"/>
</dbReference>
<dbReference type="InterPro" id="IPR052155">
    <property type="entry name" value="Biofilm_reg_signaling"/>
</dbReference>
<dbReference type="EMBL" id="JACICE010000001">
    <property type="protein sequence ID" value="MBB3774369.1"/>
    <property type="molecule type" value="Genomic_DNA"/>
</dbReference>
<dbReference type="InterPro" id="IPR000160">
    <property type="entry name" value="GGDEF_dom"/>
</dbReference>
<dbReference type="Gene3D" id="3.30.450.20">
    <property type="entry name" value="PAS domain"/>
    <property type="match status" value="1"/>
</dbReference>
<dbReference type="PROSITE" id="PS50883">
    <property type="entry name" value="EAL"/>
    <property type="match status" value="1"/>
</dbReference>
<dbReference type="InterPro" id="IPR001633">
    <property type="entry name" value="EAL_dom"/>
</dbReference>
<dbReference type="InterPro" id="IPR013655">
    <property type="entry name" value="PAS_fold_3"/>
</dbReference>
<dbReference type="CDD" id="cd01949">
    <property type="entry name" value="GGDEF"/>
    <property type="match status" value="1"/>
</dbReference>
<dbReference type="SMART" id="SM00052">
    <property type="entry name" value="EAL"/>
    <property type="match status" value="1"/>
</dbReference>
<evidence type="ECO:0000313" key="7">
    <source>
        <dbReference type="Proteomes" id="UP000548685"/>
    </source>
</evidence>
<dbReference type="PANTHER" id="PTHR44757">
    <property type="entry name" value="DIGUANYLATE CYCLASE DGCP"/>
    <property type="match status" value="1"/>
</dbReference>
<dbReference type="SMART" id="SM00065">
    <property type="entry name" value="GAF"/>
    <property type="match status" value="1"/>
</dbReference>
<feature type="domain" description="PAS" evidence="1">
    <location>
        <begin position="170"/>
        <end position="241"/>
    </location>
</feature>
<evidence type="ECO:0000313" key="5">
    <source>
        <dbReference type="EMBL" id="MXP37977.1"/>
    </source>
</evidence>
<dbReference type="NCBIfam" id="TIGR00229">
    <property type="entry name" value="sensory_box"/>
    <property type="match status" value="1"/>
</dbReference>
<dbReference type="InterPro" id="IPR001610">
    <property type="entry name" value="PAC"/>
</dbReference>
<protein>
    <submittedName>
        <fullName evidence="4">Diguanylate cyclase (GGDEF)-like protein/PAS domain S-box-containing protein</fullName>
    </submittedName>
    <submittedName>
        <fullName evidence="5">EAL domain-containing protein</fullName>
    </submittedName>
</protein>
<dbReference type="SMART" id="SM00086">
    <property type="entry name" value="PAC"/>
    <property type="match status" value="1"/>
</dbReference>
<accession>A0A6I4UK51</accession>
<evidence type="ECO:0000313" key="4">
    <source>
        <dbReference type="EMBL" id="MBB3774369.1"/>
    </source>
</evidence>
<dbReference type="RefSeq" id="WP_160760061.1">
    <property type="nucleotide sequence ID" value="NZ_BAAADZ010000002.1"/>
</dbReference>
<dbReference type="Gene3D" id="3.30.450.40">
    <property type="match status" value="1"/>
</dbReference>
<dbReference type="CDD" id="cd01948">
    <property type="entry name" value="EAL"/>
    <property type="match status" value="1"/>
</dbReference>
<sequence>MKDQIRLSAIRDLGLQAIPDRDVFSHITHLASTMFNCPIALLSVVEQERHWFLGRTGSDLLETPVEDPFCTFCVQSPDPLLVEDARTDDKLRDSQIVTGGPRIRSYLGVPIRSDEGVLLGALCVISPEANAFRPEQIAPLAMLAELAEQSLALNARTRALSLANAALQQSTQVFRQAERAVNVGSWRVDIATRRLHWSDQVFDIAGLEPGRSVSVPDVVQLYQPEDRPMVSKAINDTIEDGKPFSFETTIRRRDGERRRIRVVGERMDVDGQPECVAGIILDCTEEHLRNVALNRAAERDRLTGLYNRASFDRRLAKAMQAVEAELVTIALLDLDGFKDVNDTLGHLVGDRVLETIAEQLTMRIAPGMFLARWGGDEFAMLFPPAMTLGEVTRFLEDLLAEFEEMPPLGSTLLKIGATCGVAQMSTSASSEEIMRRADLALYRGKEAGRGAVVCWDHHIEARQSERQTAIAQLRGALNSGRAMAAYQPICDLESGEVVSVEALLRLRDEDGRLLAASDVFAALLDPELSRRVSRVMLDSVVADGTAILALFGPDTRIGLNLSEADLRRGDFVQHLIDVIDDSTLSPNNITIEVTETMLIDAGGQVRASLAMLDECGFTICLDDFGTGFSSLTHLRAFPIHKVKIDRDFIAGISEDHQSRLIIQAIVQMGHSLGLRVVVEGVETEEQETFLRAIGCRHVQGYRYGRPALLADLQARFADTDGAGTPQRRQA</sequence>
<name>A0A6I4UK51_9SPHN</name>
<comment type="caution">
    <text evidence="5">The sequence shown here is derived from an EMBL/GenBank/DDBJ whole genome shotgun (WGS) entry which is preliminary data.</text>
</comment>
<dbReference type="PROSITE" id="PS50112">
    <property type="entry name" value="PAS"/>
    <property type="match status" value="1"/>
</dbReference>
<dbReference type="SUPFAM" id="SSF141868">
    <property type="entry name" value="EAL domain-like"/>
    <property type="match status" value="1"/>
</dbReference>
<dbReference type="InterPro" id="IPR043128">
    <property type="entry name" value="Rev_trsase/Diguanyl_cyclase"/>
</dbReference>
<gene>
    <name evidence="4" type="ORF">FHS52_000312</name>
    <name evidence="5" type="ORF">GRI59_05015</name>
</gene>
<dbReference type="InterPro" id="IPR003018">
    <property type="entry name" value="GAF"/>
</dbReference>
<dbReference type="Pfam" id="PF00563">
    <property type="entry name" value="EAL"/>
    <property type="match status" value="1"/>
</dbReference>
<dbReference type="Gene3D" id="3.30.70.270">
    <property type="match status" value="1"/>
</dbReference>
<dbReference type="SUPFAM" id="SSF55073">
    <property type="entry name" value="Nucleotide cyclase"/>
    <property type="match status" value="1"/>
</dbReference>
<dbReference type="OrthoDB" id="9790882at2"/>
<keyword evidence="7" id="KW-1185">Reference proteome</keyword>
<feature type="domain" description="GGDEF" evidence="3">
    <location>
        <begin position="325"/>
        <end position="457"/>
    </location>
</feature>
<dbReference type="AlphaFoldDB" id="A0A6I4UK51"/>
<dbReference type="Proteomes" id="UP000430021">
    <property type="component" value="Unassembled WGS sequence"/>
</dbReference>
<proteinExistence type="predicted"/>
<dbReference type="InterPro" id="IPR035965">
    <property type="entry name" value="PAS-like_dom_sf"/>
</dbReference>
<reference evidence="5 6" key="1">
    <citation type="submission" date="2019-12" db="EMBL/GenBank/DDBJ databases">
        <title>Genomic-based taxomic classification of the family Erythrobacteraceae.</title>
        <authorList>
            <person name="Xu L."/>
        </authorList>
    </citation>
    <scope>NUCLEOTIDE SEQUENCE [LARGE SCALE GENOMIC DNA]</scope>
    <source>
        <strain evidence="5 6">JCM 10282</strain>
    </source>
</reference>